<evidence type="ECO:0000256" key="1">
    <source>
        <dbReference type="SAM" id="Phobius"/>
    </source>
</evidence>
<dbReference type="InterPro" id="IPR005530">
    <property type="entry name" value="SPW"/>
</dbReference>
<dbReference type="AlphaFoldDB" id="A0A917J0L7"/>
<dbReference type="Proteomes" id="UP000627292">
    <property type="component" value="Unassembled WGS sequence"/>
</dbReference>
<keyword evidence="1" id="KW-0472">Membrane</keyword>
<proteinExistence type="predicted"/>
<name>A0A917J0L7_9BACT</name>
<gene>
    <name evidence="3" type="ORF">GCM10011379_36470</name>
</gene>
<keyword evidence="1" id="KW-0812">Transmembrane</keyword>
<accession>A0A917J0L7</accession>
<evidence type="ECO:0000313" key="4">
    <source>
        <dbReference type="Proteomes" id="UP000627292"/>
    </source>
</evidence>
<feature type="transmembrane region" description="Helical" evidence="1">
    <location>
        <begin position="59"/>
        <end position="79"/>
    </location>
</feature>
<comment type="caution">
    <text evidence="3">The sequence shown here is derived from an EMBL/GenBank/DDBJ whole genome shotgun (WGS) entry which is preliminary data.</text>
</comment>
<feature type="transmembrane region" description="Helical" evidence="1">
    <location>
        <begin position="114"/>
        <end position="132"/>
    </location>
</feature>
<feature type="transmembrane region" description="Helical" evidence="1">
    <location>
        <begin position="36"/>
        <end position="53"/>
    </location>
</feature>
<evidence type="ECO:0000259" key="2">
    <source>
        <dbReference type="Pfam" id="PF03779"/>
    </source>
</evidence>
<organism evidence="3 4">
    <name type="scientific">Filimonas zeae</name>
    <dbReference type="NCBI Taxonomy" id="1737353"/>
    <lineage>
        <taxon>Bacteria</taxon>
        <taxon>Pseudomonadati</taxon>
        <taxon>Bacteroidota</taxon>
        <taxon>Chitinophagia</taxon>
        <taxon>Chitinophagales</taxon>
        <taxon>Chitinophagaceae</taxon>
        <taxon>Filimonas</taxon>
    </lineage>
</organism>
<keyword evidence="1" id="KW-1133">Transmembrane helix</keyword>
<dbReference type="Pfam" id="PF03779">
    <property type="entry name" value="SPW"/>
    <property type="match status" value="1"/>
</dbReference>
<protein>
    <recommendedName>
        <fullName evidence="2">SPW repeat-containing integral membrane domain-containing protein</fullName>
    </recommendedName>
</protein>
<keyword evidence="4" id="KW-1185">Reference proteome</keyword>
<feature type="domain" description="SPW repeat-containing integral membrane" evidence="2">
    <location>
        <begin position="34"/>
        <end position="128"/>
    </location>
</feature>
<sequence length="157" mass="17023">MGKISGVTGITVPINTGYSFYVVNAMNIISTKVHGYLDYIVGIALILPWVLSYEGTPALVSSLVGLIILVYSFMTNYEAGAIKAISMNTHLVMDCITGALLIASPWLFKFSNTISTPFVMVGVLEILVVLLTRPKPSGRLNEVAAQKERERKGAVTR</sequence>
<evidence type="ECO:0000313" key="3">
    <source>
        <dbReference type="EMBL" id="GGH74159.1"/>
    </source>
</evidence>
<feature type="transmembrane region" description="Helical" evidence="1">
    <location>
        <begin position="91"/>
        <end position="108"/>
    </location>
</feature>
<reference evidence="3" key="1">
    <citation type="journal article" date="2014" name="Int. J. Syst. Evol. Microbiol.">
        <title>Complete genome sequence of Corynebacterium casei LMG S-19264T (=DSM 44701T), isolated from a smear-ripened cheese.</title>
        <authorList>
            <consortium name="US DOE Joint Genome Institute (JGI-PGF)"/>
            <person name="Walter F."/>
            <person name="Albersmeier A."/>
            <person name="Kalinowski J."/>
            <person name="Ruckert C."/>
        </authorList>
    </citation>
    <scope>NUCLEOTIDE SEQUENCE</scope>
    <source>
        <strain evidence="3">CGMCC 1.15290</strain>
    </source>
</reference>
<dbReference type="EMBL" id="BMIB01000003">
    <property type="protein sequence ID" value="GGH74159.1"/>
    <property type="molecule type" value="Genomic_DNA"/>
</dbReference>
<reference evidence="3" key="2">
    <citation type="submission" date="2020-09" db="EMBL/GenBank/DDBJ databases">
        <authorList>
            <person name="Sun Q."/>
            <person name="Zhou Y."/>
        </authorList>
    </citation>
    <scope>NUCLEOTIDE SEQUENCE</scope>
    <source>
        <strain evidence="3">CGMCC 1.15290</strain>
    </source>
</reference>